<feature type="region of interest" description="Disordered" evidence="1">
    <location>
        <begin position="16"/>
        <end position="47"/>
    </location>
</feature>
<comment type="caution">
    <text evidence="2">The sequence shown here is derived from an EMBL/GenBank/DDBJ whole genome shotgun (WGS) entry which is preliminary data.</text>
</comment>
<accession>A0AAQ4FPG6</accession>
<dbReference type="AlphaFoldDB" id="A0AAQ4FPG6"/>
<dbReference type="EMBL" id="JARKHS020000059">
    <property type="protein sequence ID" value="KAK8789159.1"/>
    <property type="molecule type" value="Genomic_DNA"/>
</dbReference>
<feature type="compositionally biased region" description="Polar residues" evidence="1">
    <location>
        <begin position="16"/>
        <end position="26"/>
    </location>
</feature>
<gene>
    <name evidence="2" type="ORF">V5799_021072</name>
</gene>
<reference evidence="2 3" key="1">
    <citation type="journal article" date="2023" name="Arcadia Sci">
        <title>De novo assembly of a long-read Amblyomma americanum tick genome.</title>
        <authorList>
            <person name="Chou S."/>
            <person name="Poskanzer K.E."/>
            <person name="Rollins M."/>
            <person name="Thuy-Boun P.S."/>
        </authorList>
    </citation>
    <scope>NUCLEOTIDE SEQUENCE [LARGE SCALE GENOMIC DNA]</scope>
    <source>
        <strain evidence="2">F_SG_1</strain>
        <tissue evidence="2">Salivary glands</tissue>
    </source>
</reference>
<dbReference type="Proteomes" id="UP001321473">
    <property type="component" value="Unassembled WGS sequence"/>
</dbReference>
<evidence type="ECO:0000313" key="2">
    <source>
        <dbReference type="EMBL" id="KAK8789159.1"/>
    </source>
</evidence>
<proteinExistence type="predicted"/>
<evidence type="ECO:0000313" key="3">
    <source>
        <dbReference type="Proteomes" id="UP001321473"/>
    </source>
</evidence>
<keyword evidence="3" id="KW-1185">Reference proteome</keyword>
<name>A0AAQ4FPG6_AMBAM</name>
<sequence length="84" mass="9419">MYEGCVIDNDVDGSCSVGTSELTPTSGAWKRQASAAESSPPRSHCSPPWPWKVTLWSHVHNRFEETRSILVTQYNKLQGNRTKN</sequence>
<organism evidence="2 3">
    <name type="scientific">Amblyomma americanum</name>
    <name type="common">Lone star tick</name>
    <dbReference type="NCBI Taxonomy" id="6943"/>
    <lineage>
        <taxon>Eukaryota</taxon>
        <taxon>Metazoa</taxon>
        <taxon>Ecdysozoa</taxon>
        <taxon>Arthropoda</taxon>
        <taxon>Chelicerata</taxon>
        <taxon>Arachnida</taxon>
        <taxon>Acari</taxon>
        <taxon>Parasitiformes</taxon>
        <taxon>Ixodida</taxon>
        <taxon>Ixodoidea</taxon>
        <taxon>Ixodidae</taxon>
        <taxon>Amblyomminae</taxon>
        <taxon>Amblyomma</taxon>
    </lineage>
</organism>
<protein>
    <submittedName>
        <fullName evidence="2">Uncharacterized protein</fullName>
    </submittedName>
</protein>
<evidence type="ECO:0000256" key="1">
    <source>
        <dbReference type="SAM" id="MobiDB-lite"/>
    </source>
</evidence>